<dbReference type="GO" id="GO:0002020">
    <property type="term" value="F:protease binding"/>
    <property type="evidence" value="ECO:0007669"/>
    <property type="project" value="InterPro"/>
</dbReference>
<name>A0A443S1J8_9ACAR</name>
<proteinExistence type="predicted"/>
<sequence length="188" mass="21623">MDSKEKRKLIDFHEKLVDEVKVLDVLPKLISERIFTISDGEEITAHCSPHTQMQKLLFLLPSRGANAFTKFVDSLKEDYSWLAEKLTEETAVQLNCSQNYHELEVNNEVIEVLKTNCQVVKRWATLAHALGISSTTQNQIQIQSNIFMWDLERCVVEMFEKWKSEKGKAATVGLLLNTLRKEHFNDAA</sequence>
<dbReference type="CDD" id="cd01670">
    <property type="entry name" value="Death"/>
    <property type="match status" value="1"/>
</dbReference>
<dbReference type="GO" id="GO:0070513">
    <property type="term" value="F:death domain binding"/>
    <property type="evidence" value="ECO:0007669"/>
    <property type="project" value="InterPro"/>
</dbReference>
<dbReference type="PROSITE" id="PS50209">
    <property type="entry name" value="CARD"/>
    <property type="match status" value="1"/>
</dbReference>
<accession>A0A443S1J8</accession>
<dbReference type="VEuPathDB" id="VectorBase:LDEU010622"/>
<dbReference type="PANTHER" id="PTHR15034:SF5">
    <property type="entry name" value="DEATH DOMAIN-CONTAINING PROTEIN CRADD"/>
    <property type="match status" value="1"/>
</dbReference>
<evidence type="ECO:0000259" key="1">
    <source>
        <dbReference type="PROSITE" id="PS50017"/>
    </source>
</evidence>
<evidence type="ECO:0000259" key="2">
    <source>
        <dbReference type="PROSITE" id="PS50209"/>
    </source>
</evidence>
<dbReference type="InterPro" id="IPR037939">
    <property type="entry name" value="CRADD"/>
</dbReference>
<dbReference type="GO" id="GO:0007165">
    <property type="term" value="P:signal transduction"/>
    <property type="evidence" value="ECO:0007669"/>
    <property type="project" value="InterPro"/>
</dbReference>
<feature type="domain" description="CARD" evidence="2">
    <location>
        <begin position="1"/>
        <end position="90"/>
    </location>
</feature>
<dbReference type="Pfam" id="PF00619">
    <property type="entry name" value="CARD"/>
    <property type="match status" value="1"/>
</dbReference>
<dbReference type="CDD" id="cd01671">
    <property type="entry name" value="CARD"/>
    <property type="match status" value="1"/>
</dbReference>
<feature type="non-terminal residue" evidence="3">
    <location>
        <position position="188"/>
    </location>
</feature>
<dbReference type="Gene3D" id="1.10.533.10">
    <property type="entry name" value="Death Domain, Fas"/>
    <property type="match status" value="2"/>
</dbReference>
<comment type="caution">
    <text evidence="3">The sequence shown here is derived from an EMBL/GenBank/DDBJ whole genome shotgun (WGS) entry which is preliminary data.</text>
</comment>
<evidence type="ECO:0000313" key="4">
    <source>
        <dbReference type="Proteomes" id="UP000288716"/>
    </source>
</evidence>
<dbReference type="Proteomes" id="UP000288716">
    <property type="component" value="Unassembled WGS sequence"/>
</dbReference>
<feature type="domain" description="Death" evidence="1">
    <location>
        <begin position="122"/>
        <end position="188"/>
    </location>
</feature>
<keyword evidence="4" id="KW-1185">Reference proteome</keyword>
<dbReference type="SUPFAM" id="SSF47986">
    <property type="entry name" value="DEATH domain"/>
    <property type="match status" value="2"/>
</dbReference>
<evidence type="ECO:0000313" key="3">
    <source>
        <dbReference type="EMBL" id="RWS21418.1"/>
    </source>
</evidence>
<gene>
    <name evidence="3" type="ORF">B4U80_04451</name>
</gene>
<dbReference type="InterPro" id="IPR000488">
    <property type="entry name" value="Death_dom"/>
</dbReference>
<dbReference type="InterPro" id="IPR011029">
    <property type="entry name" value="DEATH-like_dom_sf"/>
</dbReference>
<dbReference type="EMBL" id="NCKV01012308">
    <property type="protein sequence ID" value="RWS21418.1"/>
    <property type="molecule type" value="Genomic_DNA"/>
</dbReference>
<dbReference type="Pfam" id="PF00531">
    <property type="entry name" value="Death"/>
    <property type="match status" value="1"/>
</dbReference>
<dbReference type="AlphaFoldDB" id="A0A443S1J8"/>
<dbReference type="GO" id="GO:0042981">
    <property type="term" value="P:regulation of apoptotic process"/>
    <property type="evidence" value="ECO:0007669"/>
    <property type="project" value="InterPro"/>
</dbReference>
<dbReference type="PROSITE" id="PS50017">
    <property type="entry name" value="DEATH_DOMAIN"/>
    <property type="match status" value="1"/>
</dbReference>
<reference evidence="3 4" key="1">
    <citation type="journal article" date="2018" name="Gigascience">
        <title>Genomes of trombidid mites reveal novel predicted allergens and laterally-transferred genes associated with secondary metabolism.</title>
        <authorList>
            <person name="Dong X."/>
            <person name="Chaisiri K."/>
            <person name="Xia D."/>
            <person name="Armstrong S.D."/>
            <person name="Fang Y."/>
            <person name="Donnelly M.J."/>
            <person name="Kadowaki T."/>
            <person name="McGarry J.W."/>
            <person name="Darby A.C."/>
            <person name="Makepeace B.L."/>
        </authorList>
    </citation>
    <scope>NUCLEOTIDE SEQUENCE [LARGE SCALE GENOMIC DNA]</scope>
    <source>
        <strain evidence="3">UoL-UT</strain>
    </source>
</reference>
<dbReference type="OrthoDB" id="1357022at2759"/>
<dbReference type="InterPro" id="IPR001315">
    <property type="entry name" value="CARD"/>
</dbReference>
<dbReference type="PANTHER" id="PTHR15034">
    <property type="entry name" value="DEATH DOMAIN-CONTAINING PROTEIN CRADD"/>
    <property type="match status" value="1"/>
</dbReference>
<organism evidence="3 4">
    <name type="scientific">Leptotrombidium deliense</name>
    <dbReference type="NCBI Taxonomy" id="299467"/>
    <lineage>
        <taxon>Eukaryota</taxon>
        <taxon>Metazoa</taxon>
        <taxon>Ecdysozoa</taxon>
        <taxon>Arthropoda</taxon>
        <taxon>Chelicerata</taxon>
        <taxon>Arachnida</taxon>
        <taxon>Acari</taxon>
        <taxon>Acariformes</taxon>
        <taxon>Trombidiformes</taxon>
        <taxon>Prostigmata</taxon>
        <taxon>Anystina</taxon>
        <taxon>Parasitengona</taxon>
        <taxon>Trombiculoidea</taxon>
        <taxon>Trombiculidae</taxon>
        <taxon>Leptotrombidium</taxon>
    </lineage>
</organism>
<protein>
    <submittedName>
        <fullName evidence="3">Death domain-containing protein CRADD-like protein</fullName>
    </submittedName>
</protein>
<dbReference type="SMART" id="SM00114">
    <property type="entry name" value="CARD"/>
    <property type="match status" value="1"/>
</dbReference>